<dbReference type="EMBL" id="MQUC01000003">
    <property type="protein sequence ID" value="PRP65659.1"/>
    <property type="molecule type" value="Genomic_DNA"/>
</dbReference>
<dbReference type="AlphaFoldDB" id="A0A2S9WQ89"/>
<dbReference type="RefSeq" id="WP_105981556.1">
    <property type="nucleotide sequence ID" value="NZ_MQUC01000003.1"/>
</dbReference>
<accession>A0A2S9WQ89</accession>
<reference evidence="2 3" key="1">
    <citation type="submission" date="2016-11" db="EMBL/GenBank/DDBJ databases">
        <title>Trade-off between light-utilization and light-protection in marine flavobacteria.</title>
        <authorList>
            <person name="Kumagai Y."/>
        </authorList>
    </citation>
    <scope>NUCLEOTIDE SEQUENCE [LARGE SCALE GENOMIC DNA]</scope>
    <source>
        <strain evidence="2 3">JCM 17109</strain>
    </source>
</reference>
<keyword evidence="1" id="KW-0732">Signal</keyword>
<dbReference type="Proteomes" id="UP000239532">
    <property type="component" value="Unassembled WGS sequence"/>
</dbReference>
<keyword evidence="3" id="KW-1185">Reference proteome</keyword>
<proteinExistence type="predicted"/>
<comment type="caution">
    <text evidence="2">The sequence shown here is derived from an EMBL/GenBank/DDBJ whole genome shotgun (WGS) entry which is preliminary data.</text>
</comment>
<evidence type="ECO:0000313" key="2">
    <source>
        <dbReference type="EMBL" id="PRP65659.1"/>
    </source>
</evidence>
<feature type="signal peptide" evidence="1">
    <location>
        <begin position="1"/>
        <end position="19"/>
    </location>
</feature>
<evidence type="ECO:0000313" key="3">
    <source>
        <dbReference type="Proteomes" id="UP000239532"/>
    </source>
</evidence>
<dbReference type="Gene3D" id="3.90.930.1">
    <property type="match status" value="1"/>
</dbReference>
<gene>
    <name evidence="2" type="ORF">BST86_00420</name>
</gene>
<sequence>MKVALASLFFLFIGWTSIAQEKLQLSEYDFPENTISVSERQYDFQNYNKSWKAGRTVSYKFDKGNLIYQRTAYGVGGGSDSYELSYNDKNQMVHRTHYRTGSKTDGKYEYDYVYTGINPVTITEAATHSRSYAPKTVISYNAKGEKSQEDSYNGNDKLTARTSYFPDQTIQVVYDGDRLWQKRVTKFKKGKTEEYTVFDKDDQVISQETFKYKKGNLISKTTVKKDGSTNTRTYTYKMINGFEVARIEIYEGYDKKPRVEGFITEYSLEDDQKIGITTGKETATLDELLTDAKKQYGLKKFDE</sequence>
<evidence type="ECO:0000256" key="1">
    <source>
        <dbReference type="SAM" id="SignalP"/>
    </source>
</evidence>
<organism evidence="2 3">
    <name type="scientific">Nonlabens agnitus</name>
    <dbReference type="NCBI Taxonomy" id="870484"/>
    <lineage>
        <taxon>Bacteria</taxon>
        <taxon>Pseudomonadati</taxon>
        <taxon>Bacteroidota</taxon>
        <taxon>Flavobacteriia</taxon>
        <taxon>Flavobacteriales</taxon>
        <taxon>Flavobacteriaceae</taxon>
        <taxon>Nonlabens</taxon>
    </lineage>
</organism>
<feature type="chain" id="PRO_5015573387" evidence="1">
    <location>
        <begin position="20"/>
        <end position="303"/>
    </location>
</feature>
<protein>
    <submittedName>
        <fullName evidence="2">Uncharacterized protein</fullName>
    </submittedName>
</protein>
<name>A0A2S9WQ89_9FLAO</name>